<sequence length="68" mass="7830">MTYKYDEDGRRIQKNVNGVITNYHYQGDSLNVLYETDADGNVVRSYIYGENGQLLTMKKGNATYFLPL</sequence>
<dbReference type="AlphaFoldDB" id="A0A0D0RWN9"/>
<name>A0A0D0RWN9_9BACL</name>
<protein>
    <submittedName>
        <fullName evidence="1">tRNA nuclease WapA</fullName>
    </submittedName>
</protein>
<keyword evidence="2" id="KW-1185">Reference proteome</keyword>
<comment type="caution">
    <text evidence="1">The sequence shown here is derived from an EMBL/GenBank/DDBJ whole genome shotgun (WGS) entry which is preliminary data.</text>
</comment>
<accession>A0A0D0RWN9</accession>
<dbReference type="Gene3D" id="2.180.10.10">
    <property type="entry name" value="RHS repeat-associated core"/>
    <property type="match status" value="1"/>
</dbReference>
<dbReference type="Proteomes" id="UP000032102">
    <property type="component" value="Unassembled WGS sequence"/>
</dbReference>
<reference evidence="1 2" key="1">
    <citation type="submission" date="2015-01" db="EMBL/GenBank/DDBJ databases">
        <title>Draft genome of Anoxybacillus thermarum strain AF/04.</title>
        <authorList>
            <person name="Poli A."/>
            <person name="Nicolaus B."/>
            <person name="Chan K.-G."/>
            <person name="Kahar U.M."/>
            <person name="Yaakob A.S."/>
            <person name="Chan C.S."/>
            <person name="Goh K.M."/>
        </authorList>
    </citation>
    <scope>NUCLEOTIDE SEQUENCE [LARGE SCALE GENOMIC DNA]</scope>
    <source>
        <strain evidence="1 2">AF/04</strain>
    </source>
</reference>
<gene>
    <name evidence="1" type="ORF">LH47_02815</name>
</gene>
<organism evidence="1 2">
    <name type="scientific">Anoxybacillus thermarum</name>
    <dbReference type="NCBI Taxonomy" id="404937"/>
    <lineage>
        <taxon>Bacteria</taxon>
        <taxon>Bacillati</taxon>
        <taxon>Bacillota</taxon>
        <taxon>Bacilli</taxon>
        <taxon>Bacillales</taxon>
        <taxon>Anoxybacillaceae</taxon>
        <taxon>Anoxybacillus</taxon>
    </lineage>
</organism>
<dbReference type="PATRIC" id="fig|404937.3.peg.3092"/>
<evidence type="ECO:0000313" key="1">
    <source>
        <dbReference type="EMBL" id="KIQ93121.1"/>
    </source>
</evidence>
<dbReference type="EMBL" id="JXTH01000097">
    <property type="protein sequence ID" value="KIQ93121.1"/>
    <property type="molecule type" value="Genomic_DNA"/>
</dbReference>
<evidence type="ECO:0000313" key="2">
    <source>
        <dbReference type="Proteomes" id="UP000032102"/>
    </source>
</evidence>
<proteinExistence type="predicted"/>